<dbReference type="EC" id="1.1.99.1" evidence="8"/>
<dbReference type="SUPFAM" id="SSF54373">
    <property type="entry name" value="FAD-linked reductases, C-terminal domain"/>
    <property type="match status" value="1"/>
</dbReference>
<dbReference type="PROSITE" id="PS00623">
    <property type="entry name" value="GMC_OXRED_1"/>
    <property type="match status" value="1"/>
</dbReference>
<dbReference type="PANTHER" id="PTHR11552">
    <property type="entry name" value="GLUCOSE-METHANOL-CHOLINE GMC OXIDOREDUCTASE"/>
    <property type="match status" value="1"/>
</dbReference>
<evidence type="ECO:0000256" key="5">
    <source>
        <dbReference type="RuleBase" id="RU003968"/>
    </source>
</evidence>
<evidence type="ECO:0000259" key="6">
    <source>
        <dbReference type="PROSITE" id="PS00623"/>
    </source>
</evidence>
<evidence type="ECO:0000256" key="4">
    <source>
        <dbReference type="ARBA" id="ARBA00022827"/>
    </source>
</evidence>
<evidence type="ECO:0000313" key="9">
    <source>
        <dbReference type="Proteomes" id="UP000703038"/>
    </source>
</evidence>
<comment type="similarity">
    <text evidence="2 5">Belongs to the GMC oxidoreductase family.</text>
</comment>
<dbReference type="Proteomes" id="UP000703038">
    <property type="component" value="Unassembled WGS sequence"/>
</dbReference>
<organism evidence="8 9">
    <name type="scientific">Rhodococcoides corynebacterioides</name>
    <dbReference type="NCBI Taxonomy" id="53972"/>
    <lineage>
        <taxon>Bacteria</taxon>
        <taxon>Bacillati</taxon>
        <taxon>Actinomycetota</taxon>
        <taxon>Actinomycetes</taxon>
        <taxon>Mycobacteriales</taxon>
        <taxon>Nocardiaceae</taxon>
        <taxon>Rhodococcoides</taxon>
    </lineage>
</organism>
<sequence length="488" mass="50684">MMVDVIVVGGGSAGCVAAAAFAEAGASVLILEAGHAFALSAPTGSWPSELTDAQRMPIGPGSRYIDPITAHTTRTHHFVTTRGRVLGGSGAVNGGYFVRAPLSDFDSWPQDMWDRATVARHYAGIENDLDFGARDHHGSDGPVPVTRSVTAPLPQAFLQAAVASGYQYVEDLNGPDAGDGIGAVPSNVVHGRRISMAQAYLRPVADTVSVRGRSHVARLIVRDERVVGVTGRDDQGNFTAYADRVVLAAGAVRTPNLLQHSGIGNAAQLRQIGLPTVQNLPGVGLGVADHPEIVVTYQPVTGPSAPDAGTPLQAVLEVGPLEIRPYTSSFDRMIPGLPPMLPTIGVAHMTPEARGGVTVVSDDPFSAPAVDHNYAATEADHEALRTGVRVAMDILASPMLAAAVAEVFPPEMSRAEMSLGGSLHTMGSARMGADDDPLAVLDSVGRVRGMTGLSVVDASMFPSPVSRGPHATVVMAAHRACAAQIAEI</sequence>
<keyword evidence="4 5" id="KW-0274">FAD</keyword>
<dbReference type="SUPFAM" id="SSF51905">
    <property type="entry name" value="FAD/NAD(P)-binding domain"/>
    <property type="match status" value="1"/>
</dbReference>
<dbReference type="NCBIfam" id="TIGR03970">
    <property type="entry name" value="Rv0697"/>
    <property type="match status" value="1"/>
</dbReference>
<proteinExistence type="inferred from homology"/>
<evidence type="ECO:0000256" key="1">
    <source>
        <dbReference type="ARBA" id="ARBA00001974"/>
    </source>
</evidence>
<comment type="caution">
    <text evidence="8">The sequence shown here is derived from an EMBL/GenBank/DDBJ whole genome shotgun (WGS) entry which is preliminary data.</text>
</comment>
<dbReference type="InterPro" id="IPR000172">
    <property type="entry name" value="GMC_OxRdtase_N"/>
</dbReference>
<keyword evidence="9" id="KW-1185">Reference proteome</keyword>
<feature type="domain" description="Glucose-methanol-choline oxidoreductase N-terminal" evidence="7">
    <location>
        <begin position="250"/>
        <end position="264"/>
    </location>
</feature>
<dbReference type="Pfam" id="PF00732">
    <property type="entry name" value="GMC_oxred_N"/>
    <property type="match status" value="1"/>
</dbReference>
<dbReference type="EMBL" id="JAFBBK010000001">
    <property type="protein sequence ID" value="MBM7413305.1"/>
    <property type="molecule type" value="Genomic_DNA"/>
</dbReference>
<dbReference type="InterPro" id="IPR007867">
    <property type="entry name" value="GMC_OxRtase_C"/>
</dbReference>
<name>A0ABS2KMV3_9NOCA</name>
<dbReference type="Pfam" id="PF05199">
    <property type="entry name" value="GMC_oxred_C"/>
    <property type="match status" value="1"/>
</dbReference>
<evidence type="ECO:0000259" key="7">
    <source>
        <dbReference type="PROSITE" id="PS00624"/>
    </source>
</evidence>
<dbReference type="Gene3D" id="3.30.410.40">
    <property type="match status" value="1"/>
</dbReference>
<dbReference type="InterPro" id="IPR023978">
    <property type="entry name" value="GMC_oxidoreductase_bact"/>
</dbReference>
<keyword evidence="3 5" id="KW-0285">Flavoprotein</keyword>
<dbReference type="PANTHER" id="PTHR11552:SF147">
    <property type="entry name" value="CHOLINE DEHYDROGENASE, MITOCHONDRIAL"/>
    <property type="match status" value="1"/>
</dbReference>
<feature type="domain" description="Glucose-methanol-choline oxidoreductase N-terminal" evidence="6">
    <location>
        <begin position="83"/>
        <end position="106"/>
    </location>
</feature>
<evidence type="ECO:0000256" key="2">
    <source>
        <dbReference type="ARBA" id="ARBA00010790"/>
    </source>
</evidence>
<dbReference type="PROSITE" id="PS00624">
    <property type="entry name" value="GMC_OXRED_2"/>
    <property type="match status" value="1"/>
</dbReference>
<accession>A0ABS2KMV3</accession>
<dbReference type="GO" id="GO:0008812">
    <property type="term" value="F:choline dehydrogenase activity"/>
    <property type="evidence" value="ECO:0007669"/>
    <property type="project" value="UniProtKB-EC"/>
</dbReference>
<dbReference type="InterPro" id="IPR012132">
    <property type="entry name" value="GMC_OxRdtase"/>
</dbReference>
<dbReference type="InterPro" id="IPR036188">
    <property type="entry name" value="FAD/NAD-bd_sf"/>
</dbReference>
<dbReference type="PIRSF" id="PIRSF000137">
    <property type="entry name" value="Alcohol_oxidase"/>
    <property type="match status" value="1"/>
</dbReference>
<reference evidence="8 9" key="1">
    <citation type="submission" date="2021-01" db="EMBL/GenBank/DDBJ databases">
        <title>Genomics of switchgrass bacterial isolates.</title>
        <authorList>
            <person name="Shade A."/>
        </authorList>
    </citation>
    <scope>NUCLEOTIDE SEQUENCE [LARGE SCALE GENOMIC DNA]</scope>
    <source>
        <strain evidence="8 9">PvP111</strain>
    </source>
</reference>
<gene>
    <name evidence="8" type="ORF">JOE42_000038</name>
</gene>
<evidence type="ECO:0000256" key="3">
    <source>
        <dbReference type="ARBA" id="ARBA00022630"/>
    </source>
</evidence>
<comment type="cofactor">
    <cofactor evidence="1">
        <name>FAD</name>
        <dbReference type="ChEBI" id="CHEBI:57692"/>
    </cofactor>
</comment>
<protein>
    <submittedName>
        <fullName evidence="8">Choline dehydrogenase</fullName>
        <ecNumber evidence="8">1.1.99.1</ecNumber>
    </submittedName>
</protein>
<keyword evidence="8" id="KW-0560">Oxidoreductase</keyword>
<dbReference type="Gene3D" id="3.50.50.60">
    <property type="entry name" value="FAD/NAD(P)-binding domain"/>
    <property type="match status" value="1"/>
</dbReference>
<evidence type="ECO:0000313" key="8">
    <source>
        <dbReference type="EMBL" id="MBM7413305.1"/>
    </source>
</evidence>